<dbReference type="Gene3D" id="1.10.30.50">
    <property type="match status" value="1"/>
</dbReference>
<evidence type="ECO:0000259" key="1">
    <source>
        <dbReference type="Pfam" id="PF01844"/>
    </source>
</evidence>
<dbReference type="InterPro" id="IPR003615">
    <property type="entry name" value="HNH_nuc"/>
</dbReference>
<dbReference type="GO" id="GO:0004519">
    <property type="term" value="F:endonuclease activity"/>
    <property type="evidence" value="ECO:0007669"/>
    <property type="project" value="InterPro"/>
</dbReference>
<dbReference type="AlphaFoldDB" id="A0A6C0DTE1"/>
<dbReference type="GO" id="GO:0003676">
    <property type="term" value="F:nucleic acid binding"/>
    <property type="evidence" value="ECO:0007669"/>
    <property type="project" value="InterPro"/>
</dbReference>
<dbReference type="EMBL" id="MN739677">
    <property type="protein sequence ID" value="QHT20077.1"/>
    <property type="molecule type" value="Genomic_DNA"/>
</dbReference>
<sequence length="141" mass="15820">MSNIVNTTLVSYIKAKKKANIPKALREQVWITNIGNKFETKCLVVWCQNKINVFDYHVGHNIPESHGGATNINNLKPICARCNLSMGNYYSIEEWSKMGQSIQQNIPQSINKNSVKWPSATPTTAPTTTTIPAKKPWLICC</sequence>
<dbReference type="GO" id="GO:0008270">
    <property type="term" value="F:zinc ion binding"/>
    <property type="evidence" value="ECO:0007669"/>
    <property type="project" value="InterPro"/>
</dbReference>
<dbReference type="Pfam" id="PF01844">
    <property type="entry name" value="HNH"/>
    <property type="match status" value="1"/>
</dbReference>
<feature type="domain" description="HNH" evidence="1">
    <location>
        <begin position="47"/>
        <end position="85"/>
    </location>
</feature>
<evidence type="ECO:0000313" key="2">
    <source>
        <dbReference type="EMBL" id="QHT20077.1"/>
    </source>
</evidence>
<reference evidence="2" key="1">
    <citation type="journal article" date="2020" name="Nature">
        <title>Giant virus diversity and host interactions through global metagenomics.</title>
        <authorList>
            <person name="Schulz F."/>
            <person name="Roux S."/>
            <person name="Paez-Espino D."/>
            <person name="Jungbluth S."/>
            <person name="Walsh D.A."/>
            <person name="Denef V.J."/>
            <person name="McMahon K.D."/>
            <person name="Konstantinidis K.T."/>
            <person name="Eloe-Fadrosh E.A."/>
            <person name="Kyrpides N.C."/>
            <person name="Woyke T."/>
        </authorList>
    </citation>
    <scope>NUCLEOTIDE SEQUENCE</scope>
    <source>
        <strain evidence="2">GVMAG-M-3300023174-60</strain>
    </source>
</reference>
<protein>
    <recommendedName>
        <fullName evidence="1">HNH domain-containing protein</fullName>
    </recommendedName>
</protein>
<name>A0A6C0DTE1_9ZZZZ</name>
<accession>A0A6C0DTE1</accession>
<proteinExistence type="predicted"/>
<dbReference type="CDD" id="cd00085">
    <property type="entry name" value="HNHc"/>
    <property type="match status" value="1"/>
</dbReference>
<dbReference type="InterPro" id="IPR002711">
    <property type="entry name" value="HNH"/>
</dbReference>
<organism evidence="2">
    <name type="scientific">viral metagenome</name>
    <dbReference type="NCBI Taxonomy" id="1070528"/>
    <lineage>
        <taxon>unclassified sequences</taxon>
        <taxon>metagenomes</taxon>
        <taxon>organismal metagenomes</taxon>
    </lineage>
</organism>